<dbReference type="RefSeq" id="WP_017847389.1">
    <property type="nucleotide sequence ID" value="NZ_AOUH01000021.1"/>
</dbReference>
<sequence>MIIIVYGFLLLLGIGLAGVILKGAWSAAKWVFICALGIATLPISIPYLIIKAFRDGVKDRELLKKIPIALERRNFLEALRLIKEHNAEDLKATIELLIYDGIDLREMKADLKVRYTQAIEADIKSRLDALEGSNFIELSSLLQPLMPIYQQYLLEKGDFPTPQKMVEAKFKSKELELEKPRTQDEEKPVYLVRRCMRDEFADAIEI</sequence>
<keyword evidence="1" id="KW-0472">Membrane</keyword>
<keyword evidence="1" id="KW-1133">Transmembrane helix</keyword>
<evidence type="ECO:0000313" key="3">
    <source>
        <dbReference type="Proteomes" id="UP000245431"/>
    </source>
</evidence>
<dbReference type="AlphaFoldDB" id="A0A1D3K482"/>
<evidence type="ECO:0000256" key="1">
    <source>
        <dbReference type="SAM" id="Phobius"/>
    </source>
</evidence>
<proteinExistence type="predicted"/>
<gene>
    <name evidence="2" type="ORF">PVE_R1G5140</name>
</gene>
<dbReference type="Proteomes" id="UP000245431">
    <property type="component" value="Chromosome PVE_r1"/>
</dbReference>
<name>A0A1D3K482_PSEVE</name>
<feature type="transmembrane region" description="Helical" evidence="1">
    <location>
        <begin position="27"/>
        <end position="50"/>
    </location>
</feature>
<keyword evidence="1" id="KW-0812">Transmembrane</keyword>
<protein>
    <submittedName>
        <fullName evidence="2">Uncharacterized protein</fullName>
    </submittedName>
</protein>
<accession>A0A1D3K482</accession>
<organism evidence="2 3">
    <name type="scientific">Pseudomonas veronii 1YdBTEX2</name>
    <dbReference type="NCBI Taxonomy" id="1295141"/>
    <lineage>
        <taxon>Bacteria</taxon>
        <taxon>Pseudomonadati</taxon>
        <taxon>Pseudomonadota</taxon>
        <taxon>Gammaproteobacteria</taxon>
        <taxon>Pseudomonadales</taxon>
        <taxon>Pseudomonadaceae</taxon>
        <taxon>Pseudomonas</taxon>
    </lineage>
</organism>
<evidence type="ECO:0000313" key="2">
    <source>
        <dbReference type="EMBL" id="SBW83021.1"/>
    </source>
</evidence>
<dbReference type="EMBL" id="LT599583">
    <property type="protein sequence ID" value="SBW83021.1"/>
    <property type="molecule type" value="Genomic_DNA"/>
</dbReference>
<reference evidence="3" key="1">
    <citation type="submission" date="2016-07" db="EMBL/GenBank/DDBJ databases">
        <authorList>
            <person name="Florea S."/>
            <person name="Webb J.S."/>
            <person name="Jaromczyk J."/>
            <person name="Schardl C.L."/>
        </authorList>
    </citation>
    <scope>NUCLEOTIDE SEQUENCE [LARGE SCALE GENOMIC DNA]</scope>
    <source>
        <strain evidence="3">1YdBTEX2</strain>
    </source>
</reference>